<evidence type="ECO:0000256" key="1">
    <source>
        <dbReference type="ARBA" id="ARBA00008791"/>
    </source>
</evidence>
<dbReference type="PANTHER" id="PTHR46268:SF6">
    <property type="entry name" value="UNIVERSAL STRESS PROTEIN UP12"/>
    <property type="match status" value="1"/>
</dbReference>
<feature type="domain" description="UspA" evidence="2">
    <location>
        <begin position="10"/>
        <end position="145"/>
    </location>
</feature>
<dbReference type="InterPro" id="IPR014729">
    <property type="entry name" value="Rossmann-like_a/b/a_fold"/>
</dbReference>
<dbReference type="InterPro" id="IPR006015">
    <property type="entry name" value="Universal_stress_UspA"/>
</dbReference>
<protein>
    <submittedName>
        <fullName evidence="3">Nucleotide-binding universal stress UspA family protein</fullName>
    </submittedName>
</protein>
<feature type="domain" description="UspA" evidence="2">
    <location>
        <begin position="155"/>
        <end position="290"/>
    </location>
</feature>
<dbReference type="PRINTS" id="PR01438">
    <property type="entry name" value="UNVRSLSTRESS"/>
</dbReference>
<dbReference type="InterPro" id="IPR006016">
    <property type="entry name" value="UspA"/>
</dbReference>
<evidence type="ECO:0000313" key="4">
    <source>
        <dbReference type="Proteomes" id="UP000540568"/>
    </source>
</evidence>
<proteinExistence type="inferred from homology"/>
<comment type="similarity">
    <text evidence="1">Belongs to the universal stress protein A family.</text>
</comment>
<dbReference type="Gene3D" id="3.40.50.620">
    <property type="entry name" value="HUPs"/>
    <property type="match status" value="2"/>
</dbReference>
<comment type="caution">
    <text evidence="3">The sequence shown here is derived from an EMBL/GenBank/DDBJ whole genome shotgun (WGS) entry which is preliminary data.</text>
</comment>
<evidence type="ECO:0000313" key="3">
    <source>
        <dbReference type="EMBL" id="MBA8807845.1"/>
    </source>
</evidence>
<gene>
    <name evidence="3" type="ORF">FHX71_001787</name>
</gene>
<organism evidence="3 4">
    <name type="scientific">Promicromonospora sukumoe</name>
    <dbReference type="NCBI Taxonomy" id="88382"/>
    <lineage>
        <taxon>Bacteria</taxon>
        <taxon>Bacillati</taxon>
        <taxon>Actinomycetota</taxon>
        <taxon>Actinomycetes</taxon>
        <taxon>Micrococcales</taxon>
        <taxon>Promicromonosporaceae</taxon>
        <taxon>Promicromonospora</taxon>
    </lineage>
</organism>
<dbReference type="RefSeq" id="WP_182615466.1">
    <property type="nucleotide sequence ID" value="NZ_BAAATF010000006.1"/>
</dbReference>
<dbReference type="SUPFAM" id="SSF52402">
    <property type="entry name" value="Adenine nucleotide alpha hydrolases-like"/>
    <property type="match status" value="2"/>
</dbReference>
<accession>A0A7W3J7V3</accession>
<dbReference type="EMBL" id="JACGWV010000001">
    <property type="protein sequence ID" value="MBA8807845.1"/>
    <property type="molecule type" value="Genomic_DNA"/>
</dbReference>
<sequence>MKITTPRGAVVVAVDGTRRSAGAVRYAIGEARAREGVLHVVHVSSLPYPDGDLWPAQGHDLEDLIGTGRAITNAAVSQVASVATDLEVVPVHRAGSRVGELVKVAASASVLVLGSETREGIGHLFVGATSLETAARADVPVVIVPADWQGAALGHIVAGVKDVTGSGELLGYAVASAVARHAELRVVHAVEHQGGPGEPGPARGPVDVARATGAGRLRQAVADASGGSVDVELTVDEVAGRPADVLVAAMADADLLVVARHHRKHPHPARLGHVVRVVLGASDIPVVVVPPNGRRDPASSS</sequence>
<dbReference type="AlphaFoldDB" id="A0A7W3J7V3"/>
<dbReference type="Proteomes" id="UP000540568">
    <property type="component" value="Unassembled WGS sequence"/>
</dbReference>
<keyword evidence="4" id="KW-1185">Reference proteome</keyword>
<dbReference type="PANTHER" id="PTHR46268">
    <property type="entry name" value="STRESS RESPONSE PROTEIN NHAX"/>
    <property type="match status" value="1"/>
</dbReference>
<evidence type="ECO:0000259" key="2">
    <source>
        <dbReference type="Pfam" id="PF00582"/>
    </source>
</evidence>
<reference evidence="3 4" key="1">
    <citation type="submission" date="2020-07" db="EMBL/GenBank/DDBJ databases">
        <title>Sequencing the genomes of 1000 actinobacteria strains.</title>
        <authorList>
            <person name="Klenk H.-P."/>
        </authorList>
    </citation>
    <scope>NUCLEOTIDE SEQUENCE [LARGE SCALE GENOMIC DNA]</scope>
    <source>
        <strain evidence="3 4">DSM 44121</strain>
    </source>
</reference>
<name>A0A7W3J7V3_9MICO</name>
<dbReference type="CDD" id="cd00293">
    <property type="entry name" value="USP-like"/>
    <property type="match status" value="2"/>
</dbReference>
<dbReference type="Pfam" id="PF00582">
    <property type="entry name" value="Usp"/>
    <property type="match status" value="2"/>
</dbReference>